<dbReference type="Pfam" id="PF02230">
    <property type="entry name" value="Abhydrolase_2"/>
    <property type="match status" value="1"/>
</dbReference>
<dbReference type="PANTHER" id="PTHR43037">
    <property type="entry name" value="UNNAMED PRODUCT-RELATED"/>
    <property type="match status" value="1"/>
</dbReference>
<dbReference type="RefSeq" id="WP_035369725.1">
    <property type="nucleotide sequence ID" value="NZ_LR215050.1"/>
</dbReference>
<feature type="domain" description="Phospholipase/carboxylesterase/thioesterase" evidence="2">
    <location>
        <begin position="28"/>
        <end position="225"/>
    </location>
</feature>
<dbReference type="Proteomes" id="UP000290909">
    <property type="component" value="Chromosome"/>
</dbReference>
<keyword evidence="1" id="KW-0732">Signal</keyword>
<keyword evidence="4" id="KW-1185">Reference proteome</keyword>
<dbReference type="GO" id="GO:0016787">
    <property type="term" value="F:hydrolase activity"/>
    <property type="evidence" value="ECO:0007669"/>
    <property type="project" value="InterPro"/>
</dbReference>
<evidence type="ECO:0000313" key="4">
    <source>
        <dbReference type="Proteomes" id="UP000290909"/>
    </source>
</evidence>
<dbReference type="STRING" id="1408416.GCA_000702765_01129"/>
<dbReference type="InterPro" id="IPR029058">
    <property type="entry name" value="AB_hydrolase_fold"/>
</dbReference>
<dbReference type="PANTHER" id="PTHR43037:SF1">
    <property type="entry name" value="BLL1128 PROTEIN"/>
    <property type="match status" value="1"/>
</dbReference>
<dbReference type="KEGG" id="ahk:NCTC10172_00312"/>
<protein>
    <submittedName>
        <fullName evidence="3">Predicted esterase</fullName>
    </submittedName>
</protein>
<dbReference type="AlphaFoldDB" id="A0A449BIS2"/>
<sequence length="242" mass="28060">MNLVDYMTLETYENKTLDNKPLIYRAYVPKEKQDKYRVFIFLHGAGERGNDGAFHITPNADIIKRVINHPIYGKNTICIAPQVPANESWMPMEKIYSGEYDFDKNEKTPLQAIFNDFIENELPRKYNIDEDHIYIGGLSMGASGAIDYLMRYPNKFAASVLICGIMDLNKLDTIRHIPMWLFHSKDDTTVSPHAYIKGAKMLKEMGANIRFTLYEDAGHPSWRRAFLVDDLIDWLFSHTRQQ</sequence>
<proteinExistence type="predicted"/>
<dbReference type="InterPro" id="IPR003140">
    <property type="entry name" value="PLipase/COase/thioEstase"/>
</dbReference>
<gene>
    <name evidence="3" type="ORF">NCTC10172_00312</name>
</gene>
<reference evidence="3 4" key="1">
    <citation type="submission" date="2019-01" db="EMBL/GenBank/DDBJ databases">
        <authorList>
            <consortium name="Pathogen Informatics"/>
        </authorList>
    </citation>
    <scope>NUCLEOTIDE SEQUENCE [LARGE SCALE GENOMIC DNA]</scope>
    <source>
        <strain evidence="3 4">NCTC10172</strain>
    </source>
</reference>
<dbReference type="Gene3D" id="3.40.50.1820">
    <property type="entry name" value="alpha/beta hydrolase"/>
    <property type="match status" value="1"/>
</dbReference>
<evidence type="ECO:0000256" key="1">
    <source>
        <dbReference type="ARBA" id="ARBA00022729"/>
    </source>
</evidence>
<dbReference type="EMBL" id="LR215050">
    <property type="protein sequence ID" value="VEU82303.1"/>
    <property type="molecule type" value="Genomic_DNA"/>
</dbReference>
<accession>A0A449BIS2</accession>
<evidence type="ECO:0000259" key="2">
    <source>
        <dbReference type="Pfam" id="PF02230"/>
    </source>
</evidence>
<dbReference type="SUPFAM" id="SSF53474">
    <property type="entry name" value="alpha/beta-Hydrolases"/>
    <property type="match status" value="1"/>
</dbReference>
<dbReference type="InterPro" id="IPR050955">
    <property type="entry name" value="Plant_Biomass_Hydrol_Est"/>
</dbReference>
<name>A0A449BIS2_9MOLU</name>
<evidence type="ECO:0000313" key="3">
    <source>
        <dbReference type="EMBL" id="VEU82303.1"/>
    </source>
</evidence>
<organism evidence="3 4">
    <name type="scientific">Acholeplasma hippikon</name>
    <dbReference type="NCBI Taxonomy" id="264636"/>
    <lineage>
        <taxon>Bacteria</taxon>
        <taxon>Bacillati</taxon>
        <taxon>Mycoplasmatota</taxon>
        <taxon>Mollicutes</taxon>
        <taxon>Acholeplasmatales</taxon>
        <taxon>Acholeplasmataceae</taxon>
        <taxon>Acholeplasma</taxon>
    </lineage>
</organism>